<evidence type="ECO:0000313" key="9">
    <source>
        <dbReference type="EMBL" id="RKF57351.1"/>
    </source>
</evidence>
<dbReference type="GO" id="GO:0006096">
    <property type="term" value="P:glycolytic process"/>
    <property type="evidence" value="ECO:0007669"/>
    <property type="project" value="UniProtKB-UniPathway"/>
</dbReference>
<dbReference type="PRINTS" id="PR00475">
    <property type="entry name" value="HEXOKINASE"/>
</dbReference>
<reference evidence="9 10" key="1">
    <citation type="journal article" date="2018" name="BMC Genomics">
        <title>Comparative genome analyses reveal sequence features reflecting distinct modes of host-adaptation between dicot and monocot powdery mildew.</title>
        <authorList>
            <person name="Wu Y."/>
            <person name="Ma X."/>
            <person name="Pan Z."/>
            <person name="Kale S.D."/>
            <person name="Song Y."/>
            <person name="King H."/>
            <person name="Zhang Q."/>
            <person name="Presley C."/>
            <person name="Deng X."/>
            <person name="Wei C.I."/>
            <person name="Xiao S."/>
        </authorList>
    </citation>
    <scope>NUCLEOTIDE SEQUENCE [LARGE SCALE GENOMIC DNA]</scope>
    <source>
        <strain evidence="9">UCSC1</strain>
    </source>
</reference>
<keyword evidence="6" id="KW-0324">Glycolysis</keyword>
<keyword evidence="3 6" id="KW-0547">Nucleotide-binding</keyword>
<feature type="domain" description="Hexokinase N-terminal" evidence="7">
    <location>
        <begin position="79"/>
        <end position="265"/>
    </location>
</feature>
<evidence type="ECO:0000256" key="3">
    <source>
        <dbReference type="ARBA" id="ARBA00022741"/>
    </source>
</evidence>
<organism evidence="9 10">
    <name type="scientific">Golovinomyces cichoracearum</name>
    <dbReference type="NCBI Taxonomy" id="62708"/>
    <lineage>
        <taxon>Eukaryota</taxon>
        <taxon>Fungi</taxon>
        <taxon>Dikarya</taxon>
        <taxon>Ascomycota</taxon>
        <taxon>Pezizomycotina</taxon>
        <taxon>Leotiomycetes</taxon>
        <taxon>Erysiphales</taxon>
        <taxon>Erysiphaceae</taxon>
        <taxon>Golovinomyces</taxon>
    </lineage>
</organism>
<dbReference type="Gene3D" id="3.40.367.20">
    <property type="match status" value="1"/>
</dbReference>
<sequence>MYETNWLSLSTLYLMLQTAYENTVSYLLQVGFNMLAWTHFQALSSHISEETNTIKTKPRDLNHNSREFLDKVERAFSNSMKEKSLLLCSNQLKNQFLERLQDPSCMLPTFNHKLPSGEETGTFIALDLGGSTLRVALVKLTGKRENGSGFEILSLKTVKITSDVKALSGHLFFDWIAGRIEETLLEQNYSASTFSMGISWSFPIEQTSHRNGLLMNMGKGFSAADILLKHDLRDLIRDSCQKRGIVVNLDAITNDSTATLLSKAYTDSATHFSLILGTGVNAAINLPTRLFAASKFGCRSPEWHASAVQVIVNTELSMMGKDSLPVTEWDKKLMTLHPNPNFQPFELMVSGRYLGEIIRLVLVDGIETAGLFDGIVPPSLREMYSLDTETISQIESDQSSTLEKACQILHERHPSIVAPTRKDMLALRFISSHVIYRASSLVAAAIHSLWQLCNEVRSISSKDYSKTLVACNGSVIEYYPGFKVACQSRLDSLVQESGGERGLVKLVIAEKSSLLGAAVASAIASS</sequence>
<dbReference type="Pfam" id="PF00349">
    <property type="entry name" value="Hexokinase_1"/>
    <property type="match status" value="1"/>
</dbReference>
<protein>
    <recommendedName>
        <fullName evidence="6">Phosphotransferase</fullName>
        <ecNumber evidence="6">2.7.1.-</ecNumber>
    </recommendedName>
</protein>
<dbReference type="AlphaFoldDB" id="A0A420HIT6"/>
<evidence type="ECO:0000259" key="7">
    <source>
        <dbReference type="Pfam" id="PF00349"/>
    </source>
</evidence>
<comment type="caution">
    <text evidence="9">The sequence shown here is derived from an EMBL/GenBank/DDBJ whole genome shotgun (WGS) entry which is preliminary data.</text>
</comment>
<evidence type="ECO:0000256" key="4">
    <source>
        <dbReference type="ARBA" id="ARBA00022777"/>
    </source>
</evidence>
<dbReference type="EMBL" id="MCBR01019020">
    <property type="protein sequence ID" value="RKF57351.1"/>
    <property type="molecule type" value="Genomic_DNA"/>
</dbReference>
<dbReference type="GO" id="GO:0001678">
    <property type="term" value="P:intracellular glucose homeostasis"/>
    <property type="evidence" value="ECO:0007669"/>
    <property type="project" value="InterPro"/>
</dbReference>
<evidence type="ECO:0000256" key="6">
    <source>
        <dbReference type="RuleBase" id="RU362007"/>
    </source>
</evidence>
<dbReference type="GO" id="GO:0019158">
    <property type="term" value="F:mannokinase activity"/>
    <property type="evidence" value="ECO:0007669"/>
    <property type="project" value="TreeGrafter"/>
</dbReference>
<dbReference type="InterPro" id="IPR043129">
    <property type="entry name" value="ATPase_NBD"/>
</dbReference>
<name>A0A420HIT6_9PEZI</name>
<dbReference type="InterPro" id="IPR022672">
    <property type="entry name" value="Hexokinase_N"/>
</dbReference>
<dbReference type="Gene3D" id="3.30.420.40">
    <property type="match status" value="1"/>
</dbReference>
<dbReference type="GO" id="GO:0006006">
    <property type="term" value="P:glucose metabolic process"/>
    <property type="evidence" value="ECO:0007669"/>
    <property type="project" value="TreeGrafter"/>
</dbReference>
<evidence type="ECO:0000256" key="5">
    <source>
        <dbReference type="ARBA" id="ARBA00022840"/>
    </source>
</evidence>
<dbReference type="GO" id="GO:0005536">
    <property type="term" value="F:D-glucose binding"/>
    <property type="evidence" value="ECO:0007669"/>
    <property type="project" value="InterPro"/>
</dbReference>
<evidence type="ECO:0000259" key="8">
    <source>
        <dbReference type="Pfam" id="PF03727"/>
    </source>
</evidence>
<dbReference type="EC" id="2.7.1.-" evidence="6"/>
<dbReference type="PANTHER" id="PTHR19443">
    <property type="entry name" value="HEXOKINASE"/>
    <property type="match status" value="1"/>
</dbReference>
<dbReference type="PANTHER" id="PTHR19443:SF24">
    <property type="entry name" value="PHOSPHOTRANSFERASE"/>
    <property type="match status" value="1"/>
</dbReference>
<keyword evidence="5 6" id="KW-0067">ATP-binding</keyword>
<keyword evidence="4 6" id="KW-0418">Kinase</keyword>
<dbReference type="GO" id="GO:0008865">
    <property type="term" value="F:fructokinase activity"/>
    <property type="evidence" value="ECO:0007669"/>
    <property type="project" value="TreeGrafter"/>
</dbReference>
<dbReference type="Proteomes" id="UP000285405">
    <property type="component" value="Unassembled WGS sequence"/>
</dbReference>
<dbReference type="InterPro" id="IPR022673">
    <property type="entry name" value="Hexokinase_C"/>
</dbReference>
<evidence type="ECO:0000256" key="2">
    <source>
        <dbReference type="ARBA" id="ARBA00022679"/>
    </source>
</evidence>
<accession>A0A420HIT6</accession>
<feature type="domain" description="Hexokinase C-terminal" evidence="8">
    <location>
        <begin position="273"/>
        <end position="522"/>
    </location>
</feature>
<evidence type="ECO:0000313" key="10">
    <source>
        <dbReference type="Proteomes" id="UP000285405"/>
    </source>
</evidence>
<dbReference type="SUPFAM" id="SSF53067">
    <property type="entry name" value="Actin-like ATPase domain"/>
    <property type="match status" value="2"/>
</dbReference>
<comment type="similarity">
    <text evidence="1 6">Belongs to the hexokinase family.</text>
</comment>
<dbReference type="UniPathway" id="UPA00109">
    <property type="reaction ID" value="UER00180"/>
</dbReference>
<dbReference type="PROSITE" id="PS51748">
    <property type="entry name" value="HEXOKINASE_2"/>
    <property type="match status" value="1"/>
</dbReference>
<dbReference type="GO" id="GO:0005524">
    <property type="term" value="F:ATP binding"/>
    <property type="evidence" value="ECO:0007669"/>
    <property type="project" value="UniProtKB-UniRule"/>
</dbReference>
<proteinExistence type="inferred from homology"/>
<dbReference type="OrthoDB" id="419537at2759"/>
<dbReference type="GO" id="GO:0005739">
    <property type="term" value="C:mitochondrion"/>
    <property type="evidence" value="ECO:0007669"/>
    <property type="project" value="TreeGrafter"/>
</dbReference>
<dbReference type="Pfam" id="PF03727">
    <property type="entry name" value="Hexokinase_2"/>
    <property type="match status" value="1"/>
</dbReference>
<dbReference type="GO" id="GO:0006013">
    <property type="term" value="P:mannose metabolic process"/>
    <property type="evidence" value="ECO:0007669"/>
    <property type="project" value="TreeGrafter"/>
</dbReference>
<evidence type="ECO:0000256" key="1">
    <source>
        <dbReference type="ARBA" id="ARBA00009225"/>
    </source>
</evidence>
<dbReference type="GO" id="GO:0005829">
    <property type="term" value="C:cytosol"/>
    <property type="evidence" value="ECO:0007669"/>
    <property type="project" value="TreeGrafter"/>
</dbReference>
<keyword evidence="2 6" id="KW-0808">Transferase</keyword>
<gene>
    <name evidence="9" type="ORF">GcC1_190001</name>
</gene>
<dbReference type="GO" id="GO:0004340">
    <property type="term" value="F:glucokinase activity"/>
    <property type="evidence" value="ECO:0007669"/>
    <property type="project" value="TreeGrafter"/>
</dbReference>
<dbReference type="InterPro" id="IPR001312">
    <property type="entry name" value="Hexokinase"/>
</dbReference>